<organism evidence="1 2">
    <name type="scientific">Epicoccum nigrum</name>
    <name type="common">Soil fungus</name>
    <name type="synonym">Epicoccum purpurascens</name>
    <dbReference type="NCBI Taxonomy" id="105696"/>
    <lineage>
        <taxon>Eukaryota</taxon>
        <taxon>Fungi</taxon>
        <taxon>Dikarya</taxon>
        <taxon>Ascomycota</taxon>
        <taxon>Pezizomycotina</taxon>
        <taxon>Dothideomycetes</taxon>
        <taxon>Pleosporomycetidae</taxon>
        <taxon>Pleosporales</taxon>
        <taxon>Pleosporineae</taxon>
        <taxon>Didymellaceae</taxon>
        <taxon>Epicoccum</taxon>
    </lineage>
</organism>
<keyword evidence="2" id="KW-1185">Reference proteome</keyword>
<gene>
    <name evidence="1" type="ORF">B5807_05846</name>
</gene>
<dbReference type="InParanoid" id="A0A1Y2M0A0"/>
<dbReference type="Proteomes" id="UP000193240">
    <property type="component" value="Unassembled WGS sequence"/>
</dbReference>
<name>A0A1Y2M0A0_EPING</name>
<evidence type="ECO:0000313" key="2">
    <source>
        <dbReference type="Proteomes" id="UP000193240"/>
    </source>
</evidence>
<accession>A0A1Y2M0A0</accession>
<reference evidence="1 2" key="1">
    <citation type="journal article" date="2017" name="Genome Announc.">
        <title>Genome sequence of the saprophytic ascomycete Epicoccum nigrum ICMP 19927 strain isolated from New Zealand.</title>
        <authorList>
            <person name="Fokin M."/>
            <person name="Fleetwood D."/>
            <person name="Weir B.S."/>
            <person name="Villas-Boas S.G."/>
        </authorList>
    </citation>
    <scope>NUCLEOTIDE SEQUENCE [LARGE SCALE GENOMIC DNA]</scope>
    <source>
        <strain evidence="1 2">ICMP 19927</strain>
    </source>
</reference>
<proteinExistence type="predicted"/>
<dbReference type="AlphaFoldDB" id="A0A1Y2M0A0"/>
<dbReference type="EMBL" id="KZ107843">
    <property type="protein sequence ID" value="OSS49594.1"/>
    <property type="molecule type" value="Genomic_DNA"/>
</dbReference>
<evidence type="ECO:0000313" key="1">
    <source>
        <dbReference type="EMBL" id="OSS49594.1"/>
    </source>
</evidence>
<sequence>MSSSFLRPWKAFHVYDGIDAFLVCTELGIIRNKRTWSAFSRTSIEAENNRQDLLKPPPELRQIIYTSVFDNQILEVTRVNRQMRLVGATNAHLFGLPSTCRLLYRETKDLPRAKTAPIFANVNRFYALLNSVPAPHNNRFEVVGVTYGYDVVEYMWPDKILGYISSSVDSNKARLKDAIHEIYPNAEVNFRTARNTKEY</sequence>
<protein>
    <submittedName>
        <fullName evidence="1">Uncharacterized protein</fullName>
    </submittedName>
</protein>